<dbReference type="Gene3D" id="2.60.120.1440">
    <property type="match status" value="1"/>
</dbReference>
<reference evidence="3 4" key="1">
    <citation type="journal article" date="2016" name="Nat. Commun.">
        <title>Thousands of microbial genomes shed light on interconnected biogeochemical processes in an aquifer system.</title>
        <authorList>
            <person name="Anantharaman K."/>
            <person name="Brown C.T."/>
            <person name="Hug L.A."/>
            <person name="Sharon I."/>
            <person name="Castelle C.J."/>
            <person name="Probst A.J."/>
            <person name="Thomas B.C."/>
            <person name="Singh A."/>
            <person name="Wilkins M.J."/>
            <person name="Karaoz U."/>
            <person name="Brodie E.L."/>
            <person name="Williams K.H."/>
            <person name="Hubbard S.S."/>
            <person name="Banfield J.F."/>
        </authorList>
    </citation>
    <scope>NUCLEOTIDE SEQUENCE [LARGE SCALE GENOMIC DNA]</scope>
</reference>
<organism evidence="3 4">
    <name type="scientific">Candidatus Raymondbacteria bacterium RIFOXYD12_FULL_49_13</name>
    <dbReference type="NCBI Taxonomy" id="1817890"/>
    <lineage>
        <taxon>Bacteria</taxon>
        <taxon>Raymondiibacteriota</taxon>
    </lineage>
</organism>
<evidence type="ECO:0000259" key="2">
    <source>
        <dbReference type="Pfam" id="PF04773"/>
    </source>
</evidence>
<dbReference type="Proteomes" id="UP000179243">
    <property type="component" value="Unassembled WGS sequence"/>
</dbReference>
<feature type="domain" description="FecR protein" evidence="2">
    <location>
        <begin position="61"/>
        <end position="156"/>
    </location>
</feature>
<comment type="caution">
    <text evidence="3">The sequence shown here is derived from an EMBL/GenBank/DDBJ whole genome shotgun (WGS) entry which is preliminary data.</text>
</comment>
<feature type="signal peptide" evidence="1">
    <location>
        <begin position="1"/>
        <end position="21"/>
    </location>
</feature>
<protein>
    <recommendedName>
        <fullName evidence="2">FecR protein domain-containing protein</fullName>
    </recommendedName>
</protein>
<dbReference type="Pfam" id="PF04773">
    <property type="entry name" value="FecR"/>
    <property type="match status" value="1"/>
</dbReference>
<name>A0A1F7F6U7_UNCRA</name>
<proteinExistence type="predicted"/>
<dbReference type="InterPro" id="IPR006860">
    <property type="entry name" value="FecR"/>
</dbReference>
<evidence type="ECO:0000256" key="1">
    <source>
        <dbReference type="SAM" id="SignalP"/>
    </source>
</evidence>
<feature type="chain" id="PRO_5009528450" description="FecR protein domain-containing protein" evidence="1">
    <location>
        <begin position="22"/>
        <end position="248"/>
    </location>
</feature>
<sequence length="248" mass="26880">MKKTLCAGIFSLLCAAAVVFALSEKVGAVSYMVGAVNIKKAGTAVWKPARMNQAVSNGDAFQTAKAEVVEITLSNGSVVRISEQSEITINCPADNKVMAGVNKGKVWANIKKLSQRGAEFEVTSGTATAAIRGTVFAMNNNPDDSTTSVKVYDGKVDVGPGEELKNEYEKQGIAVETEGRKEIGGPQEIPGPFEVSLMDWVSIVKGQQIDIQKNGKYNKFRFDQKKDAQDEWVKFNQERDKVAAISHE</sequence>
<dbReference type="AlphaFoldDB" id="A0A1F7F6U7"/>
<evidence type="ECO:0000313" key="4">
    <source>
        <dbReference type="Proteomes" id="UP000179243"/>
    </source>
</evidence>
<evidence type="ECO:0000313" key="3">
    <source>
        <dbReference type="EMBL" id="OGK02298.1"/>
    </source>
</evidence>
<dbReference type="PANTHER" id="PTHR38731">
    <property type="entry name" value="LIPL45-RELATED LIPOPROTEIN-RELATED"/>
    <property type="match status" value="1"/>
</dbReference>
<gene>
    <name evidence="3" type="ORF">A2519_16655</name>
</gene>
<keyword evidence="1" id="KW-0732">Signal</keyword>
<accession>A0A1F7F6U7</accession>
<dbReference type="EMBL" id="MFYX01000110">
    <property type="protein sequence ID" value="OGK02298.1"/>
    <property type="molecule type" value="Genomic_DNA"/>
</dbReference>